<evidence type="ECO:0000313" key="2">
    <source>
        <dbReference type="Proteomes" id="UP001050975"/>
    </source>
</evidence>
<evidence type="ECO:0000313" key="1">
    <source>
        <dbReference type="EMBL" id="GET39443.1"/>
    </source>
</evidence>
<dbReference type="InterPro" id="IPR011009">
    <property type="entry name" value="Kinase-like_dom_sf"/>
</dbReference>
<name>A0AAV3XAH0_9CYAN</name>
<organism evidence="1 2">
    <name type="scientific">Microseira wollei NIES-4236</name>
    <dbReference type="NCBI Taxonomy" id="2530354"/>
    <lineage>
        <taxon>Bacteria</taxon>
        <taxon>Bacillati</taxon>
        <taxon>Cyanobacteriota</taxon>
        <taxon>Cyanophyceae</taxon>
        <taxon>Oscillatoriophycideae</taxon>
        <taxon>Aerosakkonematales</taxon>
        <taxon>Aerosakkonemataceae</taxon>
        <taxon>Microseira</taxon>
    </lineage>
</organism>
<keyword evidence="2" id="KW-1185">Reference proteome</keyword>
<accession>A0AAV3XAH0</accession>
<protein>
    <submittedName>
        <fullName evidence="1">Trehalose synthase</fullName>
    </submittedName>
</protein>
<dbReference type="Gene3D" id="3.90.1200.10">
    <property type="match status" value="1"/>
</dbReference>
<sequence>MQRHTPDIQPLAKAVLNRQEEFFGRFRLVLKQKITAMRTRYHGDYHLGQVLYTGKDFMIIDFEGKPTRRLSERRMKRSPLRDVAGMLQSFNDAASIAFANEVESGTIQSKDLPLMEAGNQFWVYWVSAAFLKGYLKVASGDNFLPKTTEELHLLLDVYLLEKVIYNLGEKLNHRPDLLGITLKQLLKF</sequence>
<dbReference type="SUPFAM" id="SSF56112">
    <property type="entry name" value="Protein kinase-like (PK-like)"/>
    <property type="match status" value="1"/>
</dbReference>
<gene>
    <name evidence="1" type="ORF">MiSe_42120</name>
</gene>
<proteinExistence type="predicted"/>
<dbReference type="RefSeq" id="WP_226584800.1">
    <property type="nucleotide sequence ID" value="NZ_BLAY01000066.1"/>
</dbReference>
<comment type="caution">
    <text evidence="1">The sequence shown here is derived from an EMBL/GenBank/DDBJ whole genome shotgun (WGS) entry which is preliminary data.</text>
</comment>
<dbReference type="EMBL" id="BLAY01000066">
    <property type="protein sequence ID" value="GET39443.1"/>
    <property type="molecule type" value="Genomic_DNA"/>
</dbReference>
<reference evidence="1" key="1">
    <citation type="submission" date="2019-10" db="EMBL/GenBank/DDBJ databases">
        <title>Draft genome sequece of Microseira wollei NIES-4236.</title>
        <authorList>
            <person name="Yamaguchi H."/>
            <person name="Suzuki S."/>
            <person name="Kawachi M."/>
        </authorList>
    </citation>
    <scope>NUCLEOTIDE SEQUENCE</scope>
    <source>
        <strain evidence="1">NIES-4236</strain>
    </source>
</reference>
<dbReference type="Proteomes" id="UP001050975">
    <property type="component" value="Unassembled WGS sequence"/>
</dbReference>
<dbReference type="AlphaFoldDB" id="A0AAV3XAH0"/>